<dbReference type="InterPro" id="IPR037066">
    <property type="entry name" value="Plug_dom_sf"/>
</dbReference>
<evidence type="ECO:0000256" key="3">
    <source>
        <dbReference type="ARBA" id="ARBA00022452"/>
    </source>
</evidence>
<comment type="similarity">
    <text evidence="7">Belongs to the TonB-dependent receptor family.</text>
</comment>
<evidence type="ECO:0000259" key="9">
    <source>
        <dbReference type="Pfam" id="PF07715"/>
    </source>
</evidence>
<dbReference type="InterPro" id="IPR023997">
    <property type="entry name" value="TonB-dep_OMP_SusC/RagA_CS"/>
</dbReference>
<evidence type="ECO:0000256" key="4">
    <source>
        <dbReference type="ARBA" id="ARBA00022692"/>
    </source>
</evidence>
<reference evidence="10 11" key="1">
    <citation type="submission" date="2018-07" db="EMBL/GenBank/DDBJ databases">
        <title>Dyadobacter roseus sp. nov., isolated from rose rhizosphere soil.</title>
        <authorList>
            <person name="Chen L."/>
        </authorList>
    </citation>
    <scope>NUCLEOTIDE SEQUENCE [LARGE SCALE GENOMIC DNA]</scope>
    <source>
        <strain evidence="10 11">RS19</strain>
    </source>
</reference>
<dbReference type="AlphaFoldDB" id="A0A3D8YH07"/>
<evidence type="ECO:0000313" key="11">
    <source>
        <dbReference type="Proteomes" id="UP000256373"/>
    </source>
</evidence>
<organism evidence="10 11">
    <name type="scientific">Dyadobacter luteus</name>
    <dbReference type="NCBI Taxonomy" id="2259619"/>
    <lineage>
        <taxon>Bacteria</taxon>
        <taxon>Pseudomonadati</taxon>
        <taxon>Bacteroidota</taxon>
        <taxon>Cytophagia</taxon>
        <taxon>Cytophagales</taxon>
        <taxon>Spirosomataceae</taxon>
        <taxon>Dyadobacter</taxon>
    </lineage>
</organism>
<feature type="chain" id="PRO_5017805193" evidence="8">
    <location>
        <begin position="20"/>
        <end position="1044"/>
    </location>
</feature>
<dbReference type="InterPro" id="IPR023996">
    <property type="entry name" value="TonB-dep_OMP_SusC/RagA"/>
</dbReference>
<evidence type="ECO:0000256" key="6">
    <source>
        <dbReference type="ARBA" id="ARBA00023237"/>
    </source>
</evidence>
<keyword evidence="10" id="KW-0675">Receptor</keyword>
<comment type="caution">
    <text evidence="10">The sequence shown here is derived from an EMBL/GenBank/DDBJ whole genome shotgun (WGS) entry which is preliminary data.</text>
</comment>
<dbReference type="Pfam" id="PF13715">
    <property type="entry name" value="CarbopepD_reg_2"/>
    <property type="match status" value="1"/>
</dbReference>
<dbReference type="InterPro" id="IPR008969">
    <property type="entry name" value="CarboxyPept-like_regulatory"/>
</dbReference>
<evidence type="ECO:0000256" key="7">
    <source>
        <dbReference type="PROSITE-ProRule" id="PRU01360"/>
    </source>
</evidence>
<dbReference type="Gene3D" id="2.40.170.20">
    <property type="entry name" value="TonB-dependent receptor, beta-barrel domain"/>
    <property type="match status" value="1"/>
</dbReference>
<feature type="signal peptide" evidence="8">
    <location>
        <begin position="1"/>
        <end position="19"/>
    </location>
</feature>
<dbReference type="SUPFAM" id="SSF49464">
    <property type="entry name" value="Carboxypeptidase regulatory domain-like"/>
    <property type="match status" value="1"/>
</dbReference>
<dbReference type="PROSITE" id="PS52016">
    <property type="entry name" value="TONB_DEPENDENT_REC_3"/>
    <property type="match status" value="1"/>
</dbReference>
<dbReference type="EMBL" id="QNUL01000002">
    <property type="protein sequence ID" value="REA63689.1"/>
    <property type="molecule type" value="Genomic_DNA"/>
</dbReference>
<dbReference type="SUPFAM" id="SSF56935">
    <property type="entry name" value="Porins"/>
    <property type="match status" value="1"/>
</dbReference>
<keyword evidence="2 7" id="KW-0813">Transport</keyword>
<dbReference type="Proteomes" id="UP000256373">
    <property type="component" value="Unassembled WGS sequence"/>
</dbReference>
<feature type="domain" description="TonB-dependent receptor plug" evidence="9">
    <location>
        <begin position="114"/>
        <end position="221"/>
    </location>
</feature>
<dbReference type="OrthoDB" id="9768177at2"/>
<dbReference type="Gene3D" id="2.60.40.1120">
    <property type="entry name" value="Carboxypeptidase-like, regulatory domain"/>
    <property type="match status" value="1"/>
</dbReference>
<keyword evidence="3 7" id="KW-1134">Transmembrane beta strand</keyword>
<gene>
    <name evidence="10" type="ORF">DSL64_04445</name>
</gene>
<evidence type="ECO:0000256" key="2">
    <source>
        <dbReference type="ARBA" id="ARBA00022448"/>
    </source>
</evidence>
<protein>
    <submittedName>
        <fullName evidence="10">TonB-dependent receptor</fullName>
    </submittedName>
</protein>
<dbReference type="InterPro" id="IPR012910">
    <property type="entry name" value="Plug_dom"/>
</dbReference>
<accession>A0A3D8YH07</accession>
<proteinExistence type="inferred from homology"/>
<keyword evidence="4 7" id="KW-0812">Transmembrane</keyword>
<sequence>MRKYVYLMFCLLLAQVVLAQTKTITGTVIGKNDDKPIPGATVLVEGTSSGTQTNSDGVFSLQVSGKGTLSISFIGYVKQTIAIDSRTDYKIYLSEDATSLQEVTINAAYGTSDKKAFTGSATVVSSERLMSTQPTNITQSLQGTSPGVQVLNTNGAPGSDATIVIRGLSSVGGGNNPLYILDGMPYDGSLNSINPNDIESMTVLKDAAATTLYGSRAANGVLVITTKKGKAGKPTVNVRSNWGYADMAVAYPDKLEPQQLMELAWESLRNGRMDRGLTAEAAAQYATDNVVQEYFQNRDRNIYNTPTPIGLDGKLKPDAVQLFSGDWLTEYFKPRLRQEYSLDISGATGTDNKTSYFISGAYLNDKGSFKVQGFERFTGRANLNSQVTKWLNVGTNLTYTHTKQQNPNVEARFTRVMPSVYPVYEWDYTANAYKRDPYGNLLPDFGDATRTEWRGWNPAFVGDYKNPYDWHFSFNQNDNMSTRNFAEIQILPFLKFRSGISTDFQLSGGHNYQSATLTSTAGYGGWSSRWSDRRFTYTINNLVTFDKDFGKHNINVLAGQEMYRARYNYLSAAKERFALGGLYELGAAAQMSSSTSSEDNYRLMSYLSRVEYNYNQKYYLSASFRKDGSSRFSKANRWGNFWSVGGAWILSAENFMAGATWLNNLKIRASHGTVGNDQMSTTVGYYAYQGLYATGYNDYNDAGVLLSKLPTPNLIWESNEQTDLGVDFQLFNRRLHGSVDLFSRKSKDLIFSRPLAPSVGLSSISENIGDIKNNGIEVELGTYVVRNKEFSWDIDLNASHYKNVITRLPQAEIIDGRFKMVEGKSRYEFFLVDWAGVNPETGNNTWWKYNADGSREATELYTEVSNNDQKRFQGSSLPDLFGALTNTFTYKGFDLSVMLYYSVGGKMYDQDYAEGVRYRRGFNMSTDILDRWTPENRDTRIPRLSEFTQNNITVASSQYLFDNSFLRLRNVSLGYNIPKTVAQKLYVGNIKVFGQATNPLTWGAAARRGTDPETGLNGTVANGTNGSGAGSIRKSWSFGLQVTL</sequence>
<comment type="subcellular location">
    <subcellularLocation>
        <location evidence="1 7">Cell outer membrane</location>
        <topology evidence="1 7">Multi-pass membrane protein</topology>
    </subcellularLocation>
</comment>
<dbReference type="Pfam" id="PF07715">
    <property type="entry name" value="Plug"/>
    <property type="match status" value="1"/>
</dbReference>
<dbReference type="InterPro" id="IPR036942">
    <property type="entry name" value="Beta-barrel_TonB_sf"/>
</dbReference>
<evidence type="ECO:0000256" key="1">
    <source>
        <dbReference type="ARBA" id="ARBA00004571"/>
    </source>
</evidence>
<dbReference type="GO" id="GO:0009279">
    <property type="term" value="C:cell outer membrane"/>
    <property type="evidence" value="ECO:0007669"/>
    <property type="project" value="UniProtKB-SubCell"/>
</dbReference>
<keyword evidence="5 7" id="KW-0472">Membrane</keyword>
<evidence type="ECO:0000313" key="10">
    <source>
        <dbReference type="EMBL" id="REA63689.1"/>
    </source>
</evidence>
<keyword evidence="6 7" id="KW-0998">Cell outer membrane</keyword>
<dbReference type="Gene3D" id="2.170.130.10">
    <property type="entry name" value="TonB-dependent receptor, plug domain"/>
    <property type="match status" value="1"/>
</dbReference>
<keyword evidence="8" id="KW-0732">Signal</keyword>
<name>A0A3D8YH07_9BACT</name>
<dbReference type="RefSeq" id="WP_115829439.1">
    <property type="nucleotide sequence ID" value="NZ_QNUL01000002.1"/>
</dbReference>
<keyword evidence="11" id="KW-1185">Reference proteome</keyword>
<evidence type="ECO:0000256" key="5">
    <source>
        <dbReference type="ARBA" id="ARBA00023136"/>
    </source>
</evidence>
<evidence type="ECO:0000256" key="8">
    <source>
        <dbReference type="SAM" id="SignalP"/>
    </source>
</evidence>
<dbReference type="NCBIfam" id="TIGR04056">
    <property type="entry name" value="OMP_RagA_SusC"/>
    <property type="match status" value="1"/>
</dbReference>
<dbReference type="NCBIfam" id="TIGR04057">
    <property type="entry name" value="SusC_RagA_signa"/>
    <property type="match status" value="1"/>
</dbReference>
<dbReference type="InterPro" id="IPR039426">
    <property type="entry name" value="TonB-dep_rcpt-like"/>
</dbReference>